<dbReference type="AlphaFoldDB" id="A0A9W6IBP6"/>
<organism evidence="4 5">
    <name type="scientific">Streptosporangium carneum</name>
    <dbReference type="NCBI Taxonomy" id="47481"/>
    <lineage>
        <taxon>Bacteria</taxon>
        <taxon>Bacillati</taxon>
        <taxon>Actinomycetota</taxon>
        <taxon>Actinomycetes</taxon>
        <taxon>Streptosporangiales</taxon>
        <taxon>Streptosporangiaceae</taxon>
        <taxon>Streptosporangium</taxon>
    </lineage>
</organism>
<keyword evidence="5" id="KW-1185">Reference proteome</keyword>
<protein>
    <submittedName>
        <fullName evidence="4">Peptidase U62</fullName>
    </submittedName>
</protein>
<comment type="similarity">
    <text evidence="1">Belongs to the peptidase U62 family.</text>
</comment>
<name>A0A9W6IBP6_9ACTN</name>
<gene>
    <name evidence="4" type="ORF">GCM10017600_81650</name>
</gene>
<proteinExistence type="inferred from homology"/>
<accession>A0A9W6IBP6</accession>
<evidence type="ECO:0000313" key="4">
    <source>
        <dbReference type="EMBL" id="GLK14753.1"/>
    </source>
</evidence>
<dbReference type="Pfam" id="PF01523">
    <property type="entry name" value="PmbA_TldD_1st"/>
    <property type="match status" value="1"/>
</dbReference>
<reference evidence="4" key="1">
    <citation type="journal article" date="2014" name="Int. J. Syst. Evol. Microbiol.">
        <title>Complete genome sequence of Corynebacterium casei LMG S-19264T (=DSM 44701T), isolated from a smear-ripened cheese.</title>
        <authorList>
            <consortium name="US DOE Joint Genome Institute (JGI-PGF)"/>
            <person name="Walter F."/>
            <person name="Albersmeier A."/>
            <person name="Kalinowski J."/>
            <person name="Ruckert C."/>
        </authorList>
    </citation>
    <scope>NUCLEOTIDE SEQUENCE</scope>
    <source>
        <strain evidence="4">VKM Ac-2007</strain>
    </source>
</reference>
<comment type="caution">
    <text evidence="4">The sequence shown here is derived from an EMBL/GenBank/DDBJ whole genome shotgun (WGS) entry which is preliminary data.</text>
</comment>
<dbReference type="SUPFAM" id="SSF111283">
    <property type="entry name" value="Putative modulator of DNA gyrase, PmbA/TldD"/>
    <property type="match status" value="1"/>
</dbReference>
<evidence type="ECO:0000256" key="1">
    <source>
        <dbReference type="ARBA" id="ARBA00005836"/>
    </source>
</evidence>
<dbReference type="GO" id="GO:0006508">
    <property type="term" value="P:proteolysis"/>
    <property type="evidence" value="ECO:0007669"/>
    <property type="project" value="InterPro"/>
</dbReference>
<dbReference type="Gene3D" id="3.30.2290.10">
    <property type="entry name" value="PmbA/TldD superfamily"/>
    <property type="match status" value="1"/>
</dbReference>
<dbReference type="RefSeq" id="WP_271222983.1">
    <property type="nucleotide sequence ID" value="NZ_BSEV01000036.1"/>
</dbReference>
<evidence type="ECO:0000313" key="5">
    <source>
        <dbReference type="Proteomes" id="UP001143474"/>
    </source>
</evidence>
<dbReference type="InterPro" id="IPR045569">
    <property type="entry name" value="Metalloprtase-TldD/E_C"/>
</dbReference>
<feature type="domain" description="Metalloprotease TldD/E C-terminal" evidence="3">
    <location>
        <begin position="224"/>
        <end position="447"/>
    </location>
</feature>
<dbReference type="InterPro" id="IPR036059">
    <property type="entry name" value="TldD/PmbA_sf"/>
</dbReference>
<evidence type="ECO:0000259" key="3">
    <source>
        <dbReference type="Pfam" id="PF19289"/>
    </source>
</evidence>
<evidence type="ECO:0000259" key="2">
    <source>
        <dbReference type="Pfam" id="PF01523"/>
    </source>
</evidence>
<dbReference type="InterPro" id="IPR002510">
    <property type="entry name" value="Metalloprtase-TldD/E_N"/>
</dbReference>
<reference evidence="4" key="2">
    <citation type="submission" date="2023-01" db="EMBL/GenBank/DDBJ databases">
        <authorList>
            <person name="Sun Q."/>
            <person name="Evtushenko L."/>
        </authorList>
    </citation>
    <scope>NUCLEOTIDE SEQUENCE</scope>
    <source>
        <strain evidence="4">VKM Ac-2007</strain>
    </source>
</reference>
<dbReference type="Pfam" id="PF19289">
    <property type="entry name" value="PmbA_TldD_3rd"/>
    <property type="match status" value="1"/>
</dbReference>
<dbReference type="EMBL" id="BSEV01000036">
    <property type="protein sequence ID" value="GLK14753.1"/>
    <property type="molecule type" value="Genomic_DNA"/>
</dbReference>
<sequence>MEPYVGGDAAVEALERALAHAKGAEEAEAFLTVRSGEYTRFAGERIHQAQDIVERQLMVRVVVGGRTARAATSRIEDPGAAVRTALALAEGGAGGGRPASHRVAAASPYPELDLWHADVEAWDAAARSRDAAHAMREAAAAGGRAYGMFGRAVTELAVATTAGVRAYAAATEASGALTVKAGGGSSYWCDLGRSAPALGVREAVERTVAEAARSREPVELPDGVQDVVLGPLAAGELLHFFGAFGFTGAAAAAGVGAVARTPGARMAAPSITVADDALADVGLPFPFDIEGVPKRRVDFLTEGRVGEAVTDLATAARLGTPSTGHAHIAREESPAAIPANLVLAPGTTPQDELVAGVERGVYVQRFWYTRVVDPQESTITGVSRDGCFLIENGRITRPVAGKRFTESVFGLLSRVDAVGDRVATQALMNVWNGAATAPALRVRGFRFGPRP</sequence>
<dbReference type="Proteomes" id="UP001143474">
    <property type="component" value="Unassembled WGS sequence"/>
</dbReference>
<dbReference type="InterPro" id="IPR035068">
    <property type="entry name" value="TldD/PmbA_N"/>
</dbReference>
<dbReference type="GO" id="GO:0008237">
    <property type="term" value="F:metallopeptidase activity"/>
    <property type="evidence" value="ECO:0007669"/>
    <property type="project" value="InterPro"/>
</dbReference>
<feature type="domain" description="Metalloprotease TldD/E N-terminal" evidence="2">
    <location>
        <begin position="27"/>
        <end position="89"/>
    </location>
</feature>
<dbReference type="PANTHER" id="PTHR43666">
    <property type="entry name" value="TLDD PROTEIN"/>
    <property type="match status" value="1"/>
</dbReference>
<dbReference type="PANTHER" id="PTHR43666:SF1">
    <property type="entry name" value="CONSERVED PROTEIN"/>
    <property type="match status" value="1"/>
</dbReference>